<gene>
    <name evidence="1" type="ORF">E1288_34220</name>
</gene>
<accession>A0A4R4Y8S2</accession>
<name>A0A4R4Y8S2_9PSEU</name>
<dbReference type="AlphaFoldDB" id="A0A4R4Y8S2"/>
<sequence>MIYSVVSVWPSQKNWCVGRFLAGPDYVPAENDSLSDVVDATKLRFLMDKGPDGAKYLRAFFRDTRFGLS</sequence>
<keyword evidence="2" id="KW-1185">Reference proteome</keyword>
<proteinExistence type="predicted"/>
<reference evidence="1 2" key="1">
    <citation type="submission" date="2019-03" db="EMBL/GenBank/DDBJ databases">
        <title>Draft genome sequences of novel Actinobacteria.</title>
        <authorList>
            <person name="Sahin N."/>
            <person name="Ay H."/>
            <person name="Saygin H."/>
        </authorList>
    </citation>
    <scope>NUCLEOTIDE SEQUENCE [LARGE SCALE GENOMIC DNA]</scope>
    <source>
        <strain evidence="1 2">7K502</strain>
    </source>
</reference>
<organism evidence="1 2">
    <name type="scientific">Saccharopolyspora elongata</name>
    <dbReference type="NCBI Taxonomy" id="2530387"/>
    <lineage>
        <taxon>Bacteria</taxon>
        <taxon>Bacillati</taxon>
        <taxon>Actinomycetota</taxon>
        <taxon>Actinomycetes</taxon>
        <taxon>Pseudonocardiales</taxon>
        <taxon>Pseudonocardiaceae</taxon>
        <taxon>Saccharopolyspora</taxon>
    </lineage>
</organism>
<protein>
    <submittedName>
        <fullName evidence="1">Uncharacterized protein</fullName>
    </submittedName>
</protein>
<dbReference type="EMBL" id="SMKW01000065">
    <property type="protein sequence ID" value="TDD40908.1"/>
    <property type="molecule type" value="Genomic_DNA"/>
</dbReference>
<dbReference type="RefSeq" id="WP_132492702.1">
    <property type="nucleotide sequence ID" value="NZ_SMKW01000065.1"/>
</dbReference>
<dbReference type="Proteomes" id="UP000294947">
    <property type="component" value="Unassembled WGS sequence"/>
</dbReference>
<comment type="caution">
    <text evidence="1">The sequence shown here is derived from an EMBL/GenBank/DDBJ whole genome shotgun (WGS) entry which is preliminary data.</text>
</comment>
<evidence type="ECO:0000313" key="2">
    <source>
        <dbReference type="Proteomes" id="UP000294947"/>
    </source>
</evidence>
<evidence type="ECO:0000313" key="1">
    <source>
        <dbReference type="EMBL" id="TDD40908.1"/>
    </source>
</evidence>